<keyword evidence="3" id="KW-1185">Reference proteome</keyword>
<evidence type="ECO:0000256" key="1">
    <source>
        <dbReference type="SAM" id="MobiDB-lite"/>
    </source>
</evidence>
<dbReference type="EMBL" id="CAUYUJ010020730">
    <property type="protein sequence ID" value="CAK0900149.1"/>
    <property type="molecule type" value="Genomic_DNA"/>
</dbReference>
<organism evidence="2 3">
    <name type="scientific">Prorocentrum cordatum</name>
    <dbReference type="NCBI Taxonomy" id="2364126"/>
    <lineage>
        <taxon>Eukaryota</taxon>
        <taxon>Sar</taxon>
        <taxon>Alveolata</taxon>
        <taxon>Dinophyceae</taxon>
        <taxon>Prorocentrales</taxon>
        <taxon>Prorocentraceae</taxon>
        <taxon>Prorocentrum</taxon>
    </lineage>
</organism>
<evidence type="ECO:0000313" key="2">
    <source>
        <dbReference type="EMBL" id="CAK0900149.1"/>
    </source>
</evidence>
<reference evidence="2" key="1">
    <citation type="submission" date="2023-10" db="EMBL/GenBank/DDBJ databases">
        <authorList>
            <person name="Chen Y."/>
            <person name="Shah S."/>
            <person name="Dougan E. K."/>
            <person name="Thang M."/>
            <person name="Chan C."/>
        </authorList>
    </citation>
    <scope>NUCLEOTIDE SEQUENCE [LARGE SCALE GENOMIC DNA]</scope>
</reference>
<sequence>ITPYEGESQEEASKLVPRLHGLTSNQLGDAEAKGRDSPAGVMAQMVRSAKVSSTVILGAGFLVGVSGRTVVVTGPAPDASSAAAQ</sequence>
<feature type="non-terminal residue" evidence="2">
    <location>
        <position position="1"/>
    </location>
</feature>
<name>A0ABN9XJZ8_9DINO</name>
<evidence type="ECO:0000313" key="3">
    <source>
        <dbReference type="Proteomes" id="UP001189429"/>
    </source>
</evidence>
<feature type="region of interest" description="Disordered" evidence="1">
    <location>
        <begin position="1"/>
        <end position="35"/>
    </location>
</feature>
<proteinExistence type="predicted"/>
<dbReference type="Proteomes" id="UP001189429">
    <property type="component" value="Unassembled WGS sequence"/>
</dbReference>
<gene>
    <name evidence="2" type="ORF">PCOR1329_LOCUS77531</name>
</gene>
<accession>A0ABN9XJZ8</accession>
<comment type="caution">
    <text evidence="2">The sequence shown here is derived from an EMBL/GenBank/DDBJ whole genome shotgun (WGS) entry which is preliminary data.</text>
</comment>
<protein>
    <submittedName>
        <fullName evidence="2">Uncharacterized protein</fullName>
    </submittedName>
</protein>